<gene>
    <name evidence="4" type="ORF">AQJ30_35400</name>
</gene>
<dbReference type="PANTHER" id="PTHR48106:SF8">
    <property type="entry name" value="OS02G0805600 PROTEIN"/>
    <property type="match status" value="1"/>
</dbReference>
<dbReference type="SMART" id="SM00829">
    <property type="entry name" value="PKS_ER"/>
    <property type="match status" value="1"/>
</dbReference>
<dbReference type="Gene3D" id="3.40.50.720">
    <property type="entry name" value="NAD(P)-binding Rossmann-like Domain"/>
    <property type="match status" value="1"/>
</dbReference>
<dbReference type="Gene3D" id="3.90.180.10">
    <property type="entry name" value="Medium-chain alcohol dehydrogenases, catalytic domain"/>
    <property type="match status" value="1"/>
</dbReference>
<protein>
    <submittedName>
        <fullName evidence="4">NADPH:quinone oxidoreductase</fullName>
    </submittedName>
</protein>
<sequence>MHAITIPEPGGPQALVWAEVPDPVPGEGEVLVEVVASAVNRADILQRQGFYDPPPGASPYPGLECAGRVAAIGPAVSGWSVGDEVCALLAGGGYAEKVAVPAGQLLPVPKGVDLTRAAALPEVVCTVWSNVFMVAHLRPGETLLVHGGSSGIGTMAIQLAKAVGAKVAVTAGTRAKLERCAELGADILINYRDQDFVEEVKKATDGAGADVILDNMGAKYLDRNVRALAVNGRLAIIGMQGGAKAELNIGALLSKRAAVSATSLRARPLEEKAAIVAAVREHVWPLVDGGHVRPVVDREVPMPDAAEAHRIVEESGHVGKVLLVTSPA</sequence>
<dbReference type="Proteomes" id="UP000053271">
    <property type="component" value="Unassembled WGS sequence"/>
</dbReference>
<dbReference type="GO" id="GO:0070402">
    <property type="term" value="F:NADPH binding"/>
    <property type="evidence" value="ECO:0007669"/>
    <property type="project" value="TreeGrafter"/>
</dbReference>
<organism evidence="4 5">
    <name type="scientific">Streptomyces longwoodensis</name>
    <dbReference type="NCBI Taxonomy" id="68231"/>
    <lineage>
        <taxon>Bacteria</taxon>
        <taxon>Bacillati</taxon>
        <taxon>Actinomycetota</taxon>
        <taxon>Actinomycetes</taxon>
        <taxon>Kitasatosporales</taxon>
        <taxon>Streptomycetaceae</taxon>
        <taxon>Streptomyces</taxon>
    </lineage>
</organism>
<keyword evidence="2" id="KW-0560">Oxidoreductase</keyword>
<dbReference type="EMBL" id="LMWS01000059">
    <property type="protein sequence ID" value="KUN32979.1"/>
    <property type="molecule type" value="Genomic_DNA"/>
</dbReference>
<evidence type="ECO:0000256" key="2">
    <source>
        <dbReference type="ARBA" id="ARBA00023002"/>
    </source>
</evidence>
<reference evidence="4 5" key="1">
    <citation type="submission" date="2015-10" db="EMBL/GenBank/DDBJ databases">
        <title>Draft genome sequence of Streptomyces longwoodensis DSM 41677, type strain for the species Streptomyces longwoodensis.</title>
        <authorList>
            <person name="Ruckert C."/>
            <person name="Winkler A."/>
            <person name="Kalinowski J."/>
            <person name="Kampfer P."/>
            <person name="Glaeser S."/>
        </authorList>
    </citation>
    <scope>NUCLEOTIDE SEQUENCE [LARGE SCALE GENOMIC DNA]</scope>
    <source>
        <strain evidence="4 5">DSM 41677</strain>
    </source>
</reference>
<dbReference type="InterPro" id="IPR014189">
    <property type="entry name" value="Quinone_OxRdtase_PIG3"/>
</dbReference>
<keyword evidence="5" id="KW-1185">Reference proteome</keyword>
<dbReference type="SUPFAM" id="SSF50129">
    <property type="entry name" value="GroES-like"/>
    <property type="match status" value="1"/>
</dbReference>
<dbReference type="STRING" id="68231.AQJ30_35400"/>
<feature type="domain" description="Enoyl reductase (ER)" evidence="3">
    <location>
        <begin position="10"/>
        <end position="323"/>
    </location>
</feature>
<dbReference type="InterPro" id="IPR020843">
    <property type="entry name" value="ER"/>
</dbReference>
<dbReference type="InterPro" id="IPR036291">
    <property type="entry name" value="NAD(P)-bd_dom_sf"/>
</dbReference>
<dbReference type="CDD" id="cd05276">
    <property type="entry name" value="p53_inducible_oxidoreductase"/>
    <property type="match status" value="1"/>
</dbReference>
<comment type="caution">
    <text evidence="4">The sequence shown here is derived from an EMBL/GenBank/DDBJ whole genome shotgun (WGS) entry which is preliminary data.</text>
</comment>
<dbReference type="InterPro" id="IPR011032">
    <property type="entry name" value="GroES-like_sf"/>
</dbReference>
<dbReference type="SUPFAM" id="SSF51735">
    <property type="entry name" value="NAD(P)-binding Rossmann-fold domains"/>
    <property type="match status" value="1"/>
</dbReference>
<dbReference type="Pfam" id="PF08240">
    <property type="entry name" value="ADH_N"/>
    <property type="match status" value="1"/>
</dbReference>
<dbReference type="AlphaFoldDB" id="A0A117QK85"/>
<dbReference type="GO" id="GO:0016651">
    <property type="term" value="F:oxidoreductase activity, acting on NAD(P)H"/>
    <property type="evidence" value="ECO:0007669"/>
    <property type="project" value="TreeGrafter"/>
</dbReference>
<dbReference type="RefSeq" id="WP_067242060.1">
    <property type="nucleotide sequence ID" value="NZ_JBFAEE010000011.1"/>
</dbReference>
<dbReference type="Pfam" id="PF00107">
    <property type="entry name" value="ADH_zinc_N"/>
    <property type="match status" value="1"/>
</dbReference>
<dbReference type="PANTHER" id="PTHR48106">
    <property type="entry name" value="QUINONE OXIDOREDUCTASE PIG3-RELATED"/>
    <property type="match status" value="1"/>
</dbReference>
<dbReference type="InterPro" id="IPR013154">
    <property type="entry name" value="ADH-like_N"/>
</dbReference>
<keyword evidence="1" id="KW-0521">NADP</keyword>
<evidence type="ECO:0000256" key="1">
    <source>
        <dbReference type="ARBA" id="ARBA00022857"/>
    </source>
</evidence>
<accession>A0A117QK85</accession>
<evidence type="ECO:0000313" key="4">
    <source>
        <dbReference type="EMBL" id="KUN32979.1"/>
    </source>
</evidence>
<evidence type="ECO:0000259" key="3">
    <source>
        <dbReference type="SMART" id="SM00829"/>
    </source>
</evidence>
<name>A0A117QK85_9ACTN</name>
<evidence type="ECO:0000313" key="5">
    <source>
        <dbReference type="Proteomes" id="UP000053271"/>
    </source>
</evidence>
<dbReference type="NCBIfam" id="TIGR02824">
    <property type="entry name" value="quinone_pig3"/>
    <property type="match status" value="1"/>
</dbReference>
<dbReference type="GeneID" id="91429866"/>
<dbReference type="InterPro" id="IPR013149">
    <property type="entry name" value="ADH-like_C"/>
</dbReference>
<proteinExistence type="predicted"/>